<dbReference type="Pfam" id="PF13561">
    <property type="entry name" value="adh_short_C2"/>
    <property type="match status" value="1"/>
</dbReference>
<dbReference type="InterPro" id="IPR002347">
    <property type="entry name" value="SDR_fam"/>
</dbReference>
<protein>
    <recommendedName>
        <fullName evidence="3">2,3-dihydro-2,3-dihydroxybenzoate dehydrogenase</fullName>
        <ecNumber evidence="3">1.3.1.28</ecNumber>
    </recommendedName>
</protein>
<proteinExistence type="inferred from homology"/>
<dbReference type="Proteomes" id="UP000604737">
    <property type="component" value="Unassembled WGS sequence"/>
</dbReference>
<dbReference type="PANTHER" id="PTHR43669:SF3">
    <property type="entry name" value="ALCOHOL DEHYDROGENASE, PUTATIVE (AFU_ORTHOLOGUE AFUA_3G03445)-RELATED"/>
    <property type="match status" value="1"/>
</dbReference>
<name>A0ABQ3GWX3_9NEIS</name>
<dbReference type="PRINTS" id="PR00080">
    <property type="entry name" value="SDRFAMILY"/>
</dbReference>
<comment type="similarity">
    <text evidence="1">Belongs to the short-chain dehydrogenases/reductases (SDR) family.</text>
</comment>
<dbReference type="Gene3D" id="3.40.50.720">
    <property type="entry name" value="NAD(P)-binding Rossmann-like Domain"/>
    <property type="match status" value="1"/>
</dbReference>
<dbReference type="InterPro" id="IPR003560">
    <property type="entry name" value="DHB_DH"/>
</dbReference>
<dbReference type="EMBL" id="BMYO01000001">
    <property type="protein sequence ID" value="GHD57438.1"/>
    <property type="molecule type" value="Genomic_DNA"/>
</dbReference>
<keyword evidence="2" id="KW-0560">Oxidoreductase</keyword>
<dbReference type="SUPFAM" id="SSF51735">
    <property type="entry name" value="NAD(P)-binding Rossmann-fold domains"/>
    <property type="match status" value="1"/>
</dbReference>
<dbReference type="PANTHER" id="PTHR43669">
    <property type="entry name" value="5-KETO-D-GLUCONATE 5-REDUCTASE"/>
    <property type="match status" value="1"/>
</dbReference>
<dbReference type="RefSeq" id="WP_189458656.1">
    <property type="nucleotide sequence ID" value="NZ_BMYO01000001.1"/>
</dbReference>
<dbReference type="PRINTS" id="PR01397">
    <property type="entry name" value="DHBDHDRGNASE"/>
</dbReference>
<organism evidence="4 5">
    <name type="scientific">Jeongeupia chitinilytica</name>
    <dbReference type="NCBI Taxonomy" id="1041641"/>
    <lineage>
        <taxon>Bacteria</taxon>
        <taxon>Pseudomonadati</taxon>
        <taxon>Pseudomonadota</taxon>
        <taxon>Betaproteobacteria</taxon>
        <taxon>Neisseriales</taxon>
        <taxon>Chitinibacteraceae</taxon>
        <taxon>Jeongeupia</taxon>
    </lineage>
</organism>
<dbReference type="NCBIfam" id="NF006074">
    <property type="entry name" value="PRK08220.1"/>
    <property type="match status" value="1"/>
</dbReference>
<dbReference type="NCBIfam" id="TIGR04316">
    <property type="entry name" value="dhbA_paeA"/>
    <property type="match status" value="1"/>
</dbReference>
<evidence type="ECO:0000313" key="5">
    <source>
        <dbReference type="Proteomes" id="UP000604737"/>
    </source>
</evidence>
<evidence type="ECO:0000313" key="4">
    <source>
        <dbReference type="EMBL" id="GHD57438.1"/>
    </source>
</evidence>
<evidence type="ECO:0000256" key="3">
    <source>
        <dbReference type="NCBIfam" id="TIGR04316"/>
    </source>
</evidence>
<comment type="caution">
    <text evidence="4">The sequence shown here is derived from an EMBL/GenBank/DDBJ whole genome shotgun (WGS) entry which is preliminary data.</text>
</comment>
<keyword evidence="5" id="KW-1185">Reference proteome</keyword>
<dbReference type="PROSITE" id="PS00061">
    <property type="entry name" value="ADH_SHORT"/>
    <property type="match status" value="1"/>
</dbReference>
<dbReference type="InterPro" id="IPR036291">
    <property type="entry name" value="NAD(P)-bd_dom_sf"/>
</dbReference>
<reference evidence="5" key="1">
    <citation type="journal article" date="2019" name="Int. J. Syst. Evol. Microbiol.">
        <title>The Global Catalogue of Microorganisms (GCM) 10K type strain sequencing project: providing services to taxonomists for standard genome sequencing and annotation.</title>
        <authorList>
            <consortium name="The Broad Institute Genomics Platform"/>
            <consortium name="The Broad Institute Genome Sequencing Center for Infectious Disease"/>
            <person name="Wu L."/>
            <person name="Ma J."/>
        </authorList>
    </citation>
    <scope>NUCLEOTIDE SEQUENCE [LARGE SCALE GENOMIC DNA]</scope>
    <source>
        <strain evidence="5">KCTC 23701</strain>
    </source>
</reference>
<evidence type="ECO:0000256" key="2">
    <source>
        <dbReference type="ARBA" id="ARBA00023002"/>
    </source>
</evidence>
<sequence>MAATSGIAVVSGAAQGIGAAVVDALVAQGTQVVALDSNADVLARRYAGVAGVTPLVLDVCDAAAVDRAVAQIEAEIGAIGALANVAGILRMGALTALPVDDWMATFAVNTHGVFHLSRAVATRMQARRKGAIVTVGSNAASTPRTLMGAYCASKAASAQFTRCLGLELAEYGIRCNIVSPGSTDTEMQRQLWTDDSGPARVIAGSLDGYRLGIPLKKIATPEDIAGVVLFLLSDAANHVTLQDIVVDGGATLGR</sequence>
<dbReference type="InterPro" id="IPR020904">
    <property type="entry name" value="Sc_DH/Rdtase_CS"/>
</dbReference>
<evidence type="ECO:0000256" key="1">
    <source>
        <dbReference type="ARBA" id="ARBA00006484"/>
    </source>
</evidence>
<gene>
    <name evidence="4" type="primary">dhbA</name>
    <name evidence="4" type="ORF">GCM10007350_06120</name>
</gene>
<dbReference type="EC" id="1.3.1.28" evidence="3"/>
<accession>A0ABQ3GWX3</accession>